<dbReference type="AlphaFoldDB" id="A0A5J9TUR6"/>
<proteinExistence type="predicted"/>
<dbReference type="OrthoDB" id="686281at2759"/>
<feature type="non-terminal residue" evidence="1">
    <location>
        <position position="1"/>
    </location>
</feature>
<name>A0A5J9TUR6_9POAL</name>
<organism evidence="1 2">
    <name type="scientific">Eragrostis curvula</name>
    <name type="common">weeping love grass</name>
    <dbReference type="NCBI Taxonomy" id="38414"/>
    <lineage>
        <taxon>Eukaryota</taxon>
        <taxon>Viridiplantae</taxon>
        <taxon>Streptophyta</taxon>
        <taxon>Embryophyta</taxon>
        <taxon>Tracheophyta</taxon>
        <taxon>Spermatophyta</taxon>
        <taxon>Magnoliopsida</taxon>
        <taxon>Liliopsida</taxon>
        <taxon>Poales</taxon>
        <taxon>Poaceae</taxon>
        <taxon>PACMAD clade</taxon>
        <taxon>Chloridoideae</taxon>
        <taxon>Eragrostideae</taxon>
        <taxon>Eragrostidinae</taxon>
        <taxon>Eragrostis</taxon>
    </lineage>
</organism>
<accession>A0A5J9TUR6</accession>
<evidence type="ECO:0000313" key="2">
    <source>
        <dbReference type="Proteomes" id="UP000324897"/>
    </source>
</evidence>
<reference evidence="1 2" key="1">
    <citation type="journal article" date="2019" name="Sci. Rep.">
        <title>A high-quality genome of Eragrostis curvula grass provides insights into Poaceae evolution and supports new strategies to enhance forage quality.</title>
        <authorList>
            <person name="Carballo J."/>
            <person name="Santos B.A.C.M."/>
            <person name="Zappacosta D."/>
            <person name="Garbus I."/>
            <person name="Selva J.P."/>
            <person name="Gallo C.A."/>
            <person name="Diaz A."/>
            <person name="Albertini E."/>
            <person name="Caccamo M."/>
            <person name="Echenique V."/>
        </authorList>
    </citation>
    <scope>NUCLEOTIDE SEQUENCE [LARGE SCALE GENOMIC DNA]</scope>
    <source>
        <strain evidence="2">cv. Victoria</strain>
        <tissue evidence="1">Leaf</tissue>
    </source>
</reference>
<dbReference type="EMBL" id="RWGY01000031">
    <property type="protein sequence ID" value="TVU14548.1"/>
    <property type="molecule type" value="Genomic_DNA"/>
</dbReference>
<protein>
    <submittedName>
        <fullName evidence="1">Uncharacterized protein</fullName>
    </submittedName>
</protein>
<comment type="caution">
    <text evidence="1">The sequence shown here is derived from an EMBL/GenBank/DDBJ whole genome shotgun (WGS) entry which is preliminary data.</text>
</comment>
<dbReference type="Proteomes" id="UP000324897">
    <property type="component" value="Unassembled WGS sequence"/>
</dbReference>
<gene>
    <name evidence="1" type="ORF">EJB05_38023</name>
</gene>
<dbReference type="Gramene" id="TVU14548">
    <property type="protein sequence ID" value="TVU14548"/>
    <property type="gene ID" value="EJB05_38023"/>
</dbReference>
<keyword evidence="2" id="KW-1185">Reference proteome</keyword>
<evidence type="ECO:0000313" key="1">
    <source>
        <dbReference type="EMBL" id="TVU14548.1"/>
    </source>
</evidence>
<sequence>MVAGAYLSGWVQQGGTNVIGMSKYLVKLFRDWIFYRFISPRLSDTMWFNCGDLKTHKEGKDHASERKTPTIRLIE</sequence>